<dbReference type="EMBL" id="AP025730">
    <property type="protein sequence ID" value="BDI06089.1"/>
    <property type="molecule type" value="Genomic_DNA"/>
</dbReference>
<evidence type="ECO:0000313" key="3">
    <source>
        <dbReference type="Proteomes" id="UP001057498"/>
    </source>
</evidence>
<organism evidence="2 3">
    <name type="scientific">Sphaerotilus microaerophilus</name>
    <dbReference type="NCBI Taxonomy" id="2914710"/>
    <lineage>
        <taxon>Bacteria</taxon>
        <taxon>Pseudomonadati</taxon>
        <taxon>Pseudomonadota</taxon>
        <taxon>Betaproteobacteria</taxon>
        <taxon>Burkholderiales</taxon>
        <taxon>Sphaerotilaceae</taxon>
        <taxon>Sphaerotilus</taxon>
    </lineage>
</organism>
<protein>
    <recommendedName>
        <fullName evidence="4">Type-F conjugative transfer system pilin assembly protein TrbC</fullName>
    </recommendedName>
</protein>
<name>A0ABM7YNM4_9BURK</name>
<dbReference type="NCBIfam" id="TIGR02742">
    <property type="entry name" value="TrbC_Ftype"/>
    <property type="match status" value="1"/>
</dbReference>
<dbReference type="Pfam" id="PF09673">
    <property type="entry name" value="TrbC_Ftype"/>
    <property type="match status" value="1"/>
</dbReference>
<sequence>MGTRLHLKLATLLAGLAAWSCCGAGDPVVTPADIERARQQHRMPSEEELARVPIPRSPQIDALPQPSNRPPLDLEALAKGFEFQRSPTPMAQPSAPRLLVFISLGMPKASLQRLVTQAAQARATLVLRGLHLGSVQASVARMHELIGSQRVAVQIDPTAFDRYGVVQVPTFVLARGGRSGVECAAEACAAGTRFAKVAGDVSLGYAHKVLGSWAEVR</sequence>
<dbReference type="InterPro" id="IPR014113">
    <property type="entry name" value="T4SS_TrbC_subgr"/>
</dbReference>
<evidence type="ECO:0000256" key="1">
    <source>
        <dbReference type="SAM" id="SignalP"/>
    </source>
</evidence>
<reference evidence="2" key="1">
    <citation type="submission" date="2022-04" db="EMBL/GenBank/DDBJ databases">
        <title>Whole genome sequence of Sphaerotilus sp. FB-5.</title>
        <authorList>
            <person name="Takeda M."/>
            <person name="Narihara S."/>
            <person name="Akimoto M."/>
            <person name="Akimoto R."/>
            <person name="Nishiyashiki S."/>
            <person name="Murakami T."/>
        </authorList>
    </citation>
    <scope>NUCLEOTIDE SEQUENCE</scope>
    <source>
        <strain evidence="2">FB-5</strain>
    </source>
</reference>
<proteinExistence type="predicted"/>
<dbReference type="RefSeq" id="WP_251969404.1">
    <property type="nucleotide sequence ID" value="NZ_AP025730.1"/>
</dbReference>
<feature type="signal peptide" evidence="1">
    <location>
        <begin position="1"/>
        <end position="24"/>
    </location>
</feature>
<keyword evidence="3" id="KW-1185">Reference proteome</keyword>
<feature type="chain" id="PRO_5045391857" description="Type-F conjugative transfer system pilin assembly protein TrbC" evidence="1">
    <location>
        <begin position="25"/>
        <end position="217"/>
    </location>
</feature>
<evidence type="ECO:0008006" key="4">
    <source>
        <dbReference type="Google" id="ProtNLM"/>
    </source>
</evidence>
<dbReference type="Proteomes" id="UP001057498">
    <property type="component" value="Chromosome"/>
</dbReference>
<accession>A0ABM7YNM4</accession>
<keyword evidence="1" id="KW-0732">Signal</keyword>
<evidence type="ECO:0000313" key="2">
    <source>
        <dbReference type="EMBL" id="BDI06089.1"/>
    </source>
</evidence>
<dbReference type="InterPro" id="IPR019106">
    <property type="entry name" value="T4SS_TrbC"/>
</dbReference>
<gene>
    <name evidence="2" type="ORF">CATMQ487_30590</name>
</gene>